<proteinExistence type="predicted"/>
<name>H1SCU2_9BURK</name>
<gene>
    <name evidence="1" type="ORF">OR16_30254</name>
</gene>
<dbReference type="Proteomes" id="UP000005808">
    <property type="component" value="Unassembled WGS sequence"/>
</dbReference>
<accession>H1SCU2</accession>
<organism evidence="1 2">
    <name type="scientific">Cupriavidus basilensis OR16</name>
    <dbReference type="NCBI Taxonomy" id="1127483"/>
    <lineage>
        <taxon>Bacteria</taxon>
        <taxon>Pseudomonadati</taxon>
        <taxon>Pseudomonadota</taxon>
        <taxon>Betaproteobacteria</taxon>
        <taxon>Burkholderiales</taxon>
        <taxon>Burkholderiaceae</taxon>
        <taxon>Cupriavidus</taxon>
    </lineage>
</organism>
<dbReference type="EMBL" id="AHJE01000085">
    <property type="protein sequence ID" value="EHP39683.1"/>
    <property type="molecule type" value="Genomic_DNA"/>
</dbReference>
<sequence length="73" mass="7967">MLRLEYLLDPGQHLEAKRPELGAAMVNGRVAHGSQDAIGNGARPGDLKEVAARGVEVEFLHGLLQLSFEYKIL</sequence>
<dbReference type="AlphaFoldDB" id="H1SCU2"/>
<comment type="caution">
    <text evidence="1">The sequence shown here is derived from an EMBL/GenBank/DDBJ whole genome shotgun (WGS) entry which is preliminary data.</text>
</comment>
<reference evidence="1 2" key="1">
    <citation type="journal article" date="2012" name="J. Bacteriol.">
        <title>De Novo Genome Project of Cupriavidus basilensis OR16.</title>
        <authorList>
            <person name="Cserhati M."/>
            <person name="Kriszt B."/>
            <person name="Szoboszlay S."/>
            <person name="Toth A."/>
            <person name="Szabo I."/>
            <person name="Tancsics A."/>
            <person name="Nagy I."/>
            <person name="Horvath B."/>
            <person name="Nagy I."/>
            <person name="Kukolya J."/>
        </authorList>
    </citation>
    <scope>NUCLEOTIDE SEQUENCE [LARGE SCALE GENOMIC DNA]</scope>
    <source>
        <strain evidence="1 2">OR16</strain>
    </source>
</reference>
<evidence type="ECO:0000313" key="1">
    <source>
        <dbReference type="EMBL" id="EHP39683.1"/>
    </source>
</evidence>
<evidence type="ECO:0000313" key="2">
    <source>
        <dbReference type="Proteomes" id="UP000005808"/>
    </source>
</evidence>
<protein>
    <submittedName>
        <fullName evidence="1">Uncharacterized protein</fullName>
    </submittedName>
</protein>